<dbReference type="PANTHER" id="PTHR34289:SF5">
    <property type="entry name" value="KERATIN-ASSOCIATED PROTEIN (DUF819)"/>
    <property type="match status" value="1"/>
</dbReference>
<dbReference type="InterPro" id="IPR005491">
    <property type="entry name" value="ENT_dom"/>
</dbReference>
<keyword evidence="2" id="KW-0539">Nucleus</keyword>
<evidence type="ECO:0000259" key="5">
    <source>
        <dbReference type="PROSITE" id="PS51138"/>
    </source>
</evidence>
<feature type="region of interest" description="Disordered" evidence="3">
    <location>
        <begin position="103"/>
        <end position="185"/>
    </location>
</feature>
<dbReference type="AlphaFoldDB" id="A0A8S9K3L5"/>
<feature type="compositionally biased region" description="Basic residues" evidence="3">
    <location>
        <begin position="111"/>
        <end position="123"/>
    </location>
</feature>
<evidence type="ECO:0000256" key="2">
    <source>
        <dbReference type="ARBA" id="ARBA00023242"/>
    </source>
</evidence>
<gene>
    <name evidence="6" type="ORF">F2Q70_00040542</name>
</gene>
<dbReference type="Pfam" id="PF03735">
    <property type="entry name" value="ENT"/>
    <property type="match status" value="1"/>
</dbReference>
<evidence type="ECO:0000256" key="1">
    <source>
        <dbReference type="ARBA" id="ARBA00004123"/>
    </source>
</evidence>
<feature type="compositionally biased region" description="Low complexity" evidence="3">
    <location>
        <begin position="124"/>
        <end position="135"/>
    </location>
</feature>
<keyword evidence="4" id="KW-0812">Transmembrane</keyword>
<feature type="compositionally biased region" description="Low complexity" evidence="3">
    <location>
        <begin position="151"/>
        <end position="160"/>
    </location>
</feature>
<reference evidence="6" key="1">
    <citation type="submission" date="2019-12" db="EMBL/GenBank/DDBJ databases">
        <title>Genome sequencing and annotation of Brassica cretica.</title>
        <authorList>
            <person name="Studholme D.J."/>
            <person name="Sarris P.F."/>
        </authorList>
    </citation>
    <scope>NUCLEOTIDE SEQUENCE</scope>
    <source>
        <strain evidence="6">PFS-102/07</strain>
        <tissue evidence="6">Leaf</tissue>
    </source>
</reference>
<dbReference type="InterPro" id="IPR036142">
    <property type="entry name" value="ENT_dom-like_sf"/>
</dbReference>
<evidence type="ECO:0000256" key="4">
    <source>
        <dbReference type="SAM" id="Phobius"/>
    </source>
</evidence>
<feature type="domain" description="ENT" evidence="5">
    <location>
        <begin position="1"/>
        <end position="88"/>
    </location>
</feature>
<evidence type="ECO:0000256" key="3">
    <source>
        <dbReference type="SAM" id="MobiDB-lite"/>
    </source>
</evidence>
<dbReference type="SUPFAM" id="SSF158639">
    <property type="entry name" value="ENT-like"/>
    <property type="match status" value="1"/>
</dbReference>
<dbReference type="Gene3D" id="1.10.1240.40">
    <property type="entry name" value="ENT domain"/>
    <property type="match status" value="1"/>
</dbReference>
<dbReference type="GO" id="GO:0005634">
    <property type="term" value="C:nucleus"/>
    <property type="evidence" value="ECO:0007669"/>
    <property type="project" value="UniProtKB-SubCell"/>
</dbReference>
<dbReference type="PANTHER" id="PTHR34289">
    <property type="entry name" value="PROTEIN, PUTATIVE (DUF819)-RELATED"/>
    <property type="match status" value="1"/>
</dbReference>
<dbReference type="EMBL" id="QGKY02000190">
    <property type="protein sequence ID" value="KAF2589024.1"/>
    <property type="molecule type" value="Genomic_DNA"/>
</dbReference>
<comment type="caution">
    <text evidence="6">The sequence shown here is derived from an EMBL/GenBank/DDBJ whole genome shotgun (WGS) entry which is preliminary data.</text>
</comment>
<comment type="subcellular location">
    <subcellularLocation>
        <location evidence="1">Nucleus</location>
    </subcellularLocation>
</comment>
<protein>
    <recommendedName>
        <fullName evidence="5">ENT domain-containing protein</fullName>
    </recommendedName>
</protein>
<dbReference type="Pfam" id="PF05684">
    <property type="entry name" value="DUF819"/>
    <property type="match status" value="1"/>
</dbReference>
<evidence type="ECO:0000313" key="6">
    <source>
        <dbReference type="EMBL" id="KAF2589024.1"/>
    </source>
</evidence>
<organism evidence="6">
    <name type="scientific">Brassica cretica</name>
    <name type="common">Mustard</name>
    <dbReference type="NCBI Taxonomy" id="69181"/>
    <lineage>
        <taxon>Eukaryota</taxon>
        <taxon>Viridiplantae</taxon>
        <taxon>Streptophyta</taxon>
        <taxon>Embryophyta</taxon>
        <taxon>Tracheophyta</taxon>
        <taxon>Spermatophyta</taxon>
        <taxon>Magnoliopsida</taxon>
        <taxon>eudicotyledons</taxon>
        <taxon>Gunneridae</taxon>
        <taxon>Pentapetalae</taxon>
        <taxon>rosids</taxon>
        <taxon>malvids</taxon>
        <taxon>Brassicales</taxon>
        <taxon>Brassicaceae</taxon>
        <taxon>Brassiceae</taxon>
        <taxon>Brassica</taxon>
    </lineage>
</organism>
<name>A0A8S9K3L5_BRACR</name>
<dbReference type="InterPro" id="IPR008537">
    <property type="entry name" value="DUF819"/>
</dbReference>
<sequence>METQIHLIEQEAYSSILRAFKAQSDAITWVLILLLLFITNSISFFICKATISMTELFKIQGEMLPAVTAITILLATSFPDFFNSLAPSAETISLPLMQVTKYESSQSRSPSRSRSRSRGRGRSPSRSPSRSVSRSRSPRKDLSKSPRRSLSRSVSKSRSPSPDRKKSPPRAMSRSRSRSLSKSPAKDSMKSWNVLFSPCISFSSVEIVGHAYVPLSSRSNLYNLFQNVDMLNGASCCLLSI</sequence>
<accession>A0A8S9K3L5</accession>
<keyword evidence="4" id="KW-1133">Transmembrane helix</keyword>
<feature type="transmembrane region" description="Helical" evidence="4">
    <location>
        <begin position="26"/>
        <end position="51"/>
    </location>
</feature>
<keyword evidence="4" id="KW-0472">Membrane</keyword>
<proteinExistence type="predicted"/>
<dbReference type="PROSITE" id="PS51138">
    <property type="entry name" value="ENT"/>
    <property type="match status" value="1"/>
</dbReference>